<keyword evidence="7" id="KW-1185">Reference proteome</keyword>
<keyword evidence="4" id="KW-0804">Transcription</keyword>
<dbReference type="PANTHER" id="PTHR30537:SF31">
    <property type="entry name" value="TRANSCRIPTIONAL REGULATOR, LYSR FAMILY"/>
    <property type="match status" value="1"/>
</dbReference>
<comment type="caution">
    <text evidence="6">The sequence shown here is derived from an EMBL/GenBank/DDBJ whole genome shotgun (WGS) entry which is preliminary data.</text>
</comment>
<evidence type="ECO:0000256" key="4">
    <source>
        <dbReference type="ARBA" id="ARBA00023163"/>
    </source>
</evidence>
<dbReference type="Gene3D" id="1.10.10.10">
    <property type="entry name" value="Winged helix-like DNA-binding domain superfamily/Winged helix DNA-binding domain"/>
    <property type="match status" value="1"/>
</dbReference>
<dbReference type="InterPro" id="IPR036390">
    <property type="entry name" value="WH_DNA-bd_sf"/>
</dbReference>
<sequence>MKDLTNMALFAQVVEQGSFSQAARLLGIPKSTLSRRIAQLEEEQGVRLLQRSTRRLALTEIGREFLVPCRTILAAAQAADELTQEVQAVPRGRVRVSCPYAISQNMLVKLIPEFMQLYPEVVVDLLVTNQPIHLLEAQVDIALRVRASVEDSSLIVRSLAPSVQRLYAHPDYIAQQGLPQHPVDLMTWASLSMPYSSGRYVYQLTSSLNGEVVNLSYQPRLMADDLWLLRESAAQGLGLAALPEELCQAEVEQGRLQEVLPNWQLPVSHLHLVYTHRRGLLPAVRVLIDFLVERLPNTARF</sequence>
<dbReference type="InterPro" id="IPR005119">
    <property type="entry name" value="LysR_subst-bd"/>
</dbReference>
<proteinExistence type="inferred from homology"/>
<evidence type="ECO:0000256" key="2">
    <source>
        <dbReference type="ARBA" id="ARBA00023015"/>
    </source>
</evidence>
<keyword evidence="2" id="KW-0805">Transcription regulation</keyword>
<name>A0ABW8PVN3_9GAMM</name>
<evidence type="ECO:0000256" key="3">
    <source>
        <dbReference type="ARBA" id="ARBA00023125"/>
    </source>
</evidence>
<evidence type="ECO:0000259" key="5">
    <source>
        <dbReference type="PROSITE" id="PS50931"/>
    </source>
</evidence>
<dbReference type="SUPFAM" id="SSF46785">
    <property type="entry name" value="Winged helix' DNA-binding domain"/>
    <property type="match status" value="1"/>
</dbReference>
<evidence type="ECO:0000313" key="6">
    <source>
        <dbReference type="EMBL" id="MFK7159954.1"/>
    </source>
</evidence>
<dbReference type="Pfam" id="PF03466">
    <property type="entry name" value="LysR_substrate"/>
    <property type="match status" value="1"/>
</dbReference>
<dbReference type="Gene3D" id="3.40.190.290">
    <property type="match status" value="1"/>
</dbReference>
<dbReference type="InterPro" id="IPR036388">
    <property type="entry name" value="WH-like_DNA-bd_sf"/>
</dbReference>
<reference evidence="6 7" key="1">
    <citation type="submission" date="2024-02" db="EMBL/GenBank/DDBJ databases">
        <title>Marinospirillum sp. MEB 164 isolated from Lonar lake sediment.</title>
        <authorList>
            <person name="Joshi A."/>
            <person name="Thite S."/>
        </authorList>
    </citation>
    <scope>NUCLEOTIDE SEQUENCE [LARGE SCALE GENOMIC DNA]</scope>
    <source>
        <strain evidence="6 7">MEB164</strain>
    </source>
</reference>
<dbReference type="Proteomes" id="UP001621714">
    <property type="component" value="Unassembled WGS sequence"/>
</dbReference>
<dbReference type="Pfam" id="PF00126">
    <property type="entry name" value="HTH_1"/>
    <property type="match status" value="1"/>
</dbReference>
<dbReference type="EMBL" id="JBANFI010000001">
    <property type="protein sequence ID" value="MFK7159954.1"/>
    <property type="molecule type" value="Genomic_DNA"/>
</dbReference>
<evidence type="ECO:0000256" key="1">
    <source>
        <dbReference type="ARBA" id="ARBA00009437"/>
    </source>
</evidence>
<dbReference type="InterPro" id="IPR000847">
    <property type="entry name" value="LysR_HTH_N"/>
</dbReference>
<keyword evidence="3" id="KW-0238">DNA-binding</keyword>
<comment type="similarity">
    <text evidence="1">Belongs to the LysR transcriptional regulatory family.</text>
</comment>
<protein>
    <submittedName>
        <fullName evidence="6">LysR family transcriptional regulator</fullName>
    </submittedName>
</protein>
<dbReference type="RefSeq" id="WP_405336944.1">
    <property type="nucleotide sequence ID" value="NZ_JBANFI010000001.1"/>
</dbReference>
<evidence type="ECO:0000313" key="7">
    <source>
        <dbReference type="Proteomes" id="UP001621714"/>
    </source>
</evidence>
<gene>
    <name evidence="6" type="ORF">V6U78_02745</name>
</gene>
<organism evidence="6 7">
    <name type="scientific">Marinospirillum alkalitolerans</name>
    <dbReference type="NCBI Taxonomy" id="3123374"/>
    <lineage>
        <taxon>Bacteria</taxon>
        <taxon>Pseudomonadati</taxon>
        <taxon>Pseudomonadota</taxon>
        <taxon>Gammaproteobacteria</taxon>
        <taxon>Oceanospirillales</taxon>
        <taxon>Oceanospirillaceae</taxon>
        <taxon>Marinospirillum</taxon>
    </lineage>
</organism>
<feature type="domain" description="HTH lysR-type" evidence="5">
    <location>
        <begin position="1"/>
        <end position="59"/>
    </location>
</feature>
<dbReference type="PANTHER" id="PTHR30537">
    <property type="entry name" value="HTH-TYPE TRANSCRIPTIONAL REGULATOR"/>
    <property type="match status" value="1"/>
</dbReference>
<accession>A0ABW8PVN3</accession>
<dbReference type="PROSITE" id="PS50931">
    <property type="entry name" value="HTH_LYSR"/>
    <property type="match status" value="1"/>
</dbReference>
<dbReference type="InterPro" id="IPR058163">
    <property type="entry name" value="LysR-type_TF_proteobact-type"/>
</dbReference>
<dbReference type="SUPFAM" id="SSF53850">
    <property type="entry name" value="Periplasmic binding protein-like II"/>
    <property type="match status" value="1"/>
</dbReference>